<comment type="caution">
    <text evidence="2">The sequence shown here is derived from an EMBL/GenBank/DDBJ whole genome shotgun (WGS) entry which is preliminary data.</text>
</comment>
<dbReference type="EMBL" id="JACGXA010000001">
    <property type="protein sequence ID" value="MBA8803688.1"/>
    <property type="molecule type" value="Genomic_DNA"/>
</dbReference>
<keyword evidence="1" id="KW-0732">Signal</keyword>
<dbReference type="RefSeq" id="WP_182538798.1">
    <property type="nucleotide sequence ID" value="NZ_JACGXA010000001.1"/>
</dbReference>
<dbReference type="AlphaFoldDB" id="A0A7W3IZW9"/>
<reference evidence="2 3" key="1">
    <citation type="submission" date="2020-07" db="EMBL/GenBank/DDBJ databases">
        <title>Sequencing the genomes of 1000 actinobacteria strains.</title>
        <authorList>
            <person name="Klenk H.-P."/>
        </authorList>
    </citation>
    <scope>NUCLEOTIDE SEQUENCE [LARGE SCALE GENOMIC DNA]</scope>
    <source>
        <strain evidence="2 3">DSM 21349</strain>
    </source>
</reference>
<evidence type="ECO:0000313" key="2">
    <source>
        <dbReference type="EMBL" id="MBA8803688.1"/>
    </source>
</evidence>
<evidence type="ECO:0000313" key="3">
    <source>
        <dbReference type="Proteomes" id="UP000580910"/>
    </source>
</evidence>
<evidence type="ECO:0000256" key="1">
    <source>
        <dbReference type="SAM" id="SignalP"/>
    </source>
</evidence>
<sequence length="129" mass="13880">MRRFVPVVALAVLATLPGTTSAGAQPADLAKANTYRTWTACDEHPDSKHSSSCPKEGVKGLFFKSVDAHVTYKVCVIFPQGKKLCASHQDAPKGKVAINTITSNKIGVHTINWFVGGNKVATRHLTIHN</sequence>
<feature type="signal peptide" evidence="1">
    <location>
        <begin position="1"/>
        <end position="24"/>
    </location>
</feature>
<organism evidence="2 3">
    <name type="scientific">Nocardioides ginsengisegetis</name>
    <dbReference type="NCBI Taxonomy" id="661491"/>
    <lineage>
        <taxon>Bacteria</taxon>
        <taxon>Bacillati</taxon>
        <taxon>Actinomycetota</taxon>
        <taxon>Actinomycetes</taxon>
        <taxon>Propionibacteriales</taxon>
        <taxon>Nocardioidaceae</taxon>
        <taxon>Nocardioides</taxon>
    </lineage>
</organism>
<gene>
    <name evidence="2" type="ORF">FB382_001979</name>
</gene>
<accession>A0A7W3IZW9</accession>
<protein>
    <submittedName>
        <fullName evidence="2">Uncharacterized protein</fullName>
    </submittedName>
</protein>
<keyword evidence="3" id="KW-1185">Reference proteome</keyword>
<dbReference type="Proteomes" id="UP000580910">
    <property type="component" value="Unassembled WGS sequence"/>
</dbReference>
<feature type="chain" id="PRO_5031043379" evidence="1">
    <location>
        <begin position="25"/>
        <end position="129"/>
    </location>
</feature>
<name>A0A7W3IZW9_9ACTN</name>
<proteinExistence type="predicted"/>